<dbReference type="AlphaFoldDB" id="A0A845A509"/>
<dbReference type="RefSeq" id="WP_131453289.1">
    <property type="nucleotide sequence ID" value="NZ_BMJK01000001.1"/>
</dbReference>
<accession>A0A845A509</accession>
<dbReference type="Proteomes" id="UP000460626">
    <property type="component" value="Unassembled WGS sequence"/>
</dbReference>
<evidence type="ECO:0000313" key="2">
    <source>
        <dbReference type="EMBL" id="MXO94017.1"/>
    </source>
</evidence>
<feature type="transmembrane region" description="Helical" evidence="1">
    <location>
        <begin position="37"/>
        <end position="57"/>
    </location>
</feature>
<feature type="transmembrane region" description="Helical" evidence="1">
    <location>
        <begin position="99"/>
        <end position="123"/>
    </location>
</feature>
<gene>
    <name evidence="2" type="ORF">GRI62_10430</name>
</gene>
<evidence type="ECO:0000256" key="1">
    <source>
        <dbReference type="SAM" id="Phobius"/>
    </source>
</evidence>
<name>A0A845A509_9SPHN</name>
<keyword evidence="1" id="KW-0472">Membrane</keyword>
<feature type="transmembrane region" description="Helical" evidence="1">
    <location>
        <begin position="69"/>
        <end position="87"/>
    </location>
</feature>
<protein>
    <recommendedName>
        <fullName evidence="4">GDT1 family protein</fullName>
    </recommendedName>
</protein>
<proteinExistence type="predicted"/>
<reference evidence="2 3" key="1">
    <citation type="submission" date="2019-12" db="EMBL/GenBank/DDBJ databases">
        <title>Genomic-based taxomic classification of the family Erythrobacteraceae.</title>
        <authorList>
            <person name="Xu L."/>
        </authorList>
    </citation>
    <scope>NUCLEOTIDE SEQUENCE [LARGE SCALE GENOMIC DNA]</scope>
    <source>
        <strain evidence="2 3">RC4-10-4</strain>
    </source>
</reference>
<dbReference type="EMBL" id="WTYH01000001">
    <property type="protein sequence ID" value="MXO94017.1"/>
    <property type="molecule type" value="Genomic_DNA"/>
</dbReference>
<keyword evidence="1" id="KW-0812">Transmembrane</keyword>
<evidence type="ECO:0008006" key="4">
    <source>
        <dbReference type="Google" id="ProtNLM"/>
    </source>
</evidence>
<evidence type="ECO:0000313" key="3">
    <source>
        <dbReference type="Proteomes" id="UP000460626"/>
    </source>
</evidence>
<sequence>MPAFLLTFLTVALAMFAGREAVRVARLAQGGMAIGPLLAAITGAAVLASALAAWLAGGLAGIVSGEYRAWLVAAALALAAVEVAILASPSAPREPTASLGATAIVLLAGVATDASGLLILSLALATGEPYLAAAGGALAVAGVLAFAAIAGEDWERMPRKALRWLVVLALVVGAGVVALAGRSLF</sequence>
<comment type="caution">
    <text evidence="2">The sequence shown here is derived from an EMBL/GenBank/DDBJ whole genome shotgun (WGS) entry which is preliminary data.</text>
</comment>
<feature type="transmembrane region" description="Helical" evidence="1">
    <location>
        <begin position="161"/>
        <end position="181"/>
    </location>
</feature>
<feature type="transmembrane region" description="Helical" evidence="1">
    <location>
        <begin position="130"/>
        <end position="149"/>
    </location>
</feature>
<organism evidence="2 3">
    <name type="scientific">Aurantiacibacter arachoides</name>
    <dbReference type="NCBI Taxonomy" id="1850444"/>
    <lineage>
        <taxon>Bacteria</taxon>
        <taxon>Pseudomonadati</taxon>
        <taxon>Pseudomonadota</taxon>
        <taxon>Alphaproteobacteria</taxon>
        <taxon>Sphingomonadales</taxon>
        <taxon>Erythrobacteraceae</taxon>
        <taxon>Aurantiacibacter</taxon>
    </lineage>
</organism>
<keyword evidence="3" id="KW-1185">Reference proteome</keyword>
<keyword evidence="1" id="KW-1133">Transmembrane helix</keyword>